<evidence type="ECO:0000313" key="2">
    <source>
        <dbReference type="Proteomes" id="UP000299102"/>
    </source>
</evidence>
<organism evidence="1 2">
    <name type="scientific">Eumeta variegata</name>
    <name type="common">Bagworm moth</name>
    <name type="synonym">Eumeta japonica</name>
    <dbReference type="NCBI Taxonomy" id="151549"/>
    <lineage>
        <taxon>Eukaryota</taxon>
        <taxon>Metazoa</taxon>
        <taxon>Ecdysozoa</taxon>
        <taxon>Arthropoda</taxon>
        <taxon>Hexapoda</taxon>
        <taxon>Insecta</taxon>
        <taxon>Pterygota</taxon>
        <taxon>Neoptera</taxon>
        <taxon>Endopterygota</taxon>
        <taxon>Lepidoptera</taxon>
        <taxon>Glossata</taxon>
        <taxon>Ditrysia</taxon>
        <taxon>Tineoidea</taxon>
        <taxon>Psychidae</taxon>
        <taxon>Oiketicinae</taxon>
        <taxon>Eumeta</taxon>
    </lineage>
</organism>
<name>A0A4C1TLS6_EUMVA</name>
<reference evidence="1 2" key="1">
    <citation type="journal article" date="2019" name="Commun. Biol.">
        <title>The bagworm genome reveals a unique fibroin gene that provides high tensile strength.</title>
        <authorList>
            <person name="Kono N."/>
            <person name="Nakamura H."/>
            <person name="Ohtoshi R."/>
            <person name="Tomita M."/>
            <person name="Numata K."/>
            <person name="Arakawa K."/>
        </authorList>
    </citation>
    <scope>NUCLEOTIDE SEQUENCE [LARGE SCALE GENOMIC DNA]</scope>
</reference>
<gene>
    <name evidence="1" type="ORF">EVAR_9307_1</name>
</gene>
<dbReference type="AlphaFoldDB" id="A0A4C1TLS6"/>
<sequence>MVVLGSFFFHPCKSGCPISGYADGALEVHSVPLLRQPQPSTFLLTCTACTAYCRGLITDERPRTNIEGRVPCLLLYSYVVFRSEFHDKHNWRDRDKQHTPWRDRKIRQLRLANPCRRCTLILRLSDDLEFN</sequence>
<comment type="caution">
    <text evidence="1">The sequence shown here is derived from an EMBL/GenBank/DDBJ whole genome shotgun (WGS) entry which is preliminary data.</text>
</comment>
<keyword evidence="2" id="KW-1185">Reference proteome</keyword>
<evidence type="ECO:0000313" key="1">
    <source>
        <dbReference type="EMBL" id="GBP15529.1"/>
    </source>
</evidence>
<protein>
    <submittedName>
        <fullName evidence="1">Uncharacterized protein</fullName>
    </submittedName>
</protein>
<accession>A0A4C1TLS6</accession>
<dbReference type="Proteomes" id="UP000299102">
    <property type="component" value="Unassembled WGS sequence"/>
</dbReference>
<proteinExistence type="predicted"/>
<dbReference type="EMBL" id="BGZK01000072">
    <property type="protein sequence ID" value="GBP15529.1"/>
    <property type="molecule type" value="Genomic_DNA"/>
</dbReference>